<dbReference type="Pfam" id="PF03453">
    <property type="entry name" value="MoeA_N"/>
    <property type="match status" value="1"/>
</dbReference>
<evidence type="ECO:0000256" key="8">
    <source>
        <dbReference type="ARBA" id="ARBA00022842"/>
    </source>
</evidence>
<comment type="cofactor">
    <cofactor evidence="1 11">
        <name>Mg(2+)</name>
        <dbReference type="ChEBI" id="CHEBI:18420"/>
    </cofactor>
</comment>
<keyword evidence="14" id="KW-1185">Reference proteome</keyword>
<dbReference type="STRING" id="1678841.TBC1_111698"/>
<dbReference type="Pfam" id="PF00994">
    <property type="entry name" value="MoCF_biosynth"/>
    <property type="match status" value="1"/>
</dbReference>
<dbReference type="Gene3D" id="2.40.340.10">
    <property type="entry name" value="MoeA, C-terminal, domain IV"/>
    <property type="match status" value="1"/>
</dbReference>
<name>A0A0S7C2C2_9BACT</name>
<organism evidence="13">
    <name type="scientific">Lentimicrobium saccharophilum</name>
    <dbReference type="NCBI Taxonomy" id="1678841"/>
    <lineage>
        <taxon>Bacteria</taxon>
        <taxon>Pseudomonadati</taxon>
        <taxon>Bacteroidota</taxon>
        <taxon>Bacteroidia</taxon>
        <taxon>Bacteroidales</taxon>
        <taxon>Lentimicrobiaceae</taxon>
        <taxon>Lentimicrobium</taxon>
    </lineage>
</organism>
<dbReference type="SUPFAM" id="SSF63867">
    <property type="entry name" value="MoeA C-terminal domain-like"/>
    <property type="match status" value="1"/>
</dbReference>
<evidence type="ECO:0000256" key="2">
    <source>
        <dbReference type="ARBA" id="ARBA00002901"/>
    </source>
</evidence>
<dbReference type="InterPro" id="IPR001453">
    <property type="entry name" value="MoaB/Mog_dom"/>
</dbReference>
<evidence type="ECO:0000256" key="6">
    <source>
        <dbReference type="ARBA" id="ARBA00022679"/>
    </source>
</evidence>
<dbReference type="InterPro" id="IPR038987">
    <property type="entry name" value="MoeA-like"/>
</dbReference>
<evidence type="ECO:0000256" key="9">
    <source>
        <dbReference type="ARBA" id="ARBA00023150"/>
    </source>
</evidence>
<dbReference type="AlphaFoldDB" id="A0A0S7C2C2"/>
<comment type="similarity">
    <text evidence="4 11">Belongs to the MoeA family.</text>
</comment>
<dbReference type="InterPro" id="IPR036135">
    <property type="entry name" value="MoeA_linker/N_sf"/>
</dbReference>
<accession>A0A0S7C2C2</accession>
<dbReference type="OrthoDB" id="9804758at2"/>
<dbReference type="SMART" id="SM00852">
    <property type="entry name" value="MoCF_biosynth"/>
    <property type="match status" value="1"/>
</dbReference>
<keyword evidence="6 11" id="KW-0808">Transferase</keyword>
<evidence type="ECO:0000256" key="5">
    <source>
        <dbReference type="ARBA" id="ARBA00022505"/>
    </source>
</evidence>
<dbReference type="InterPro" id="IPR005111">
    <property type="entry name" value="MoeA_C_domain_IV"/>
</dbReference>
<dbReference type="RefSeq" id="WP_062040813.1">
    <property type="nucleotide sequence ID" value="NZ_DF968182.1"/>
</dbReference>
<evidence type="ECO:0000256" key="11">
    <source>
        <dbReference type="RuleBase" id="RU365090"/>
    </source>
</evidence>
<dbReference type="GO" id="GO:0006777">
    <property type="term" value="P:Mo-molybdopterin cofactor biosynthetic process"/>
    <property type="evidence" value="ECO:0007669"/>
    <property type="project" value="UniProtKB-UniRule"/>
</dbReference>
<sequence length="414" mass="45441">MQLEEAFISQGLFIFAANLNDPFMIIFEEALSIINNTRVSCTTEHVSLEISAGRILAEDVYSDVEMPPFDKAAVDGFACRRADLHGLLEVIEVIPAGKQPEKAVTAGKCSRIMTGAMVPEGADTVIMVEHTEETEDGSVRFLKEKTSANIAYRAEDVKQGQQVLNKGTLLKPQHIAILAAVGIPEPLVFRQPVIGIISTGDELTEPDNKPGTGQIRNSNAWQLMAQANQLGLKTVYTGIAADTPESVKKHISEAFDKSDIVLLTGGVSMGDFDHVPEVMQKLGVEIQFKSIAVQPGRPTVFGIRDEKFIFGLPGNPVSSFVQFELLVKQLVYRIMGHHFRPAVLRLPMAAEYSRKKAERKSFIPVRINAEGLIEPLEYHGSAHIHAYEEANGLMAVEIGEAQIAKGEMRNVRQL</sequence>
<dbReference type="Gene3D" id="3.90.105.10">
    <property type="entry name" value="Molybdopterin biosynthesis moea protein, domain 2"/>
    <property type="match status" value="1"/>
</dbReference>
<evidence type="ECO:0000256" key="1">
    <source>
        <dbReference type="ARBA" id="ARBA00001946"/>
    </source>
</evidence>
<feature type="domain" description="MoaB/Mog" evidence="12">
    <location>
        <begin position="195"/>
        <end position="333"/>
    </location>
</feature>
<dbReference type="SUPFAM" id="SSF53218">
    <property type="entry name" value="Molybdenum cofactor biosynthesis proteins"/>
    <property type="match status" value="1"/>
</dbReference>
<dbReference type="PANTHER" id="PTHR10192:SF5">
    <property type="entry name" value="GEPHYRIN"/>
    <property type="match status" value="1"/>
</dbReference>
<keyword evidence="5 11" id="KW-0500">Molybdenum</keyword>
<dbReference type="InterPro" id="IPR036688">
    <property type="entry name" value="MoeA_C_domain_IV_sf"/>
</dbReference>
<dbReference type="Proteomes" id="UP000053091">
    <property type="component" value="Unassembled WGS sequence"/>
</dbReference>
<dbReference type="EMBL" id="DF968182">
    <property type="protein sequence ID" value="GAP43542.1"/>
    <property type="molecule type" value="Genomic_DNA"/>
</dbReference>
<dbReference type="InterPro" id="IPR036425">
    <property type="entry name" value="MoaB/Mog-like_dom_sf"/>
</dbReference>
<keyword evidence="9 11" id="KW-0501">Molybdenum cofactor biosynthesis</keyword>
<keyword evidence="7 11" id="KW-0479">Metal-binding</keyword>
<dbReference type="UniPathway" id="UPA00344"/>
<comment type="pathway">
    <text evidence="3 11">Cofactor biosynthesis; molybdopterin biosynthesis.</text>
</comment>
<dbReference type="PATRIC" id="fig|1678841.3.peg.1890"/>
<reference evidence="13" key="1">
    <citation type="journal article" date="2015" name="Genome Announc.">
        <title>Draft Genome Sequence of Bacteroidales Strain TBC1, a Novel Isolate from a Methanogenic Wastewater Treatment System.</title>
        <authorList>
            <person name="Tourlousse D.M."/>
            <person name="Matsuura N."/>
            <person name="Sun L."/>
            <person name="Toyonaga M."/>
            <person name="Kuroda K."/>
            <person name="Ohashi A."/>
            <person name="Cruz R."/>
            <person name="Yamaguchi T."/>
            <person name="Sekiguchi Y."/>
        </authorList>
    </citation>
    <scope>NUCLEOTIDE SEQUENCE [LARGE SCALE GENOMIC DNA]</scope>
    <source>
        <strain evidence="13">TBC1</strain>
    </source>
</reference>
<dbReference type="CDD" id="cd00887">
    <property type="entry name" value="MoeA"/>
    <property type="match status" value="1"/>
</dbReference>
<dbReference type="Pfam" id="PF03454">
    <property type="entry name" value="MoeA_C"/>
    <property type="match status" value="1"/>
</dbReference>
<evidence type="ECO:0000256" key="4">
    <source>
        <dbReference type="ARBA" id="ARBA00010763"/>
    </source>
</evidence>
<keyword evidence="8 11" id="KW-0460">Magnesium</keyword>
<proteinExistence type="inferred from homology"/>
<evidence type="ECO:0000256" key="10">
    <source>
        <dbReference type="ARBA" id="ARBA00047317"/>
    </source>
</evidence>
<evidence type="ECO:0000313" key="13">
    <source>
        <dbReference type="EMBL" id="GAP43542.1"/>
    </source>
</evidence>
<dbReference type="GO" id="GO:0061599">
    <property type="term" value="F:molybdopterin molybdotransferase activity"/>
    <property type="evidence" value="ECO:0007669"/>
    <property type="project" value="UniProtKB-UniRule"/>
</dbReference>
<dbReference type="EC" id="2.10.1.1" evidence="11"/>
<dbReference type="InterPro" id="IPR005110">
    <property type="entry name" value="MoeA_linker/N"/>
</dbReference>
<dbReference type="Gene3D" id="2.170.190.11">
    <property type="entry name" value="Molybdopterin biosynthesis moea protein, domain 3"/>
    <property type="match status" value="1"/>
</dbReference>
<protein>
    <recommendedName>
        <fullName evidence="11">Molybdopterin molybdenumtransferase</fullName>
        <ecNumber evidence="11">2.10.1.1</ecNumber>
    </recommendedName>
</protein>
<evidence type="ECO:0000313" key="14">
    <source>
        <dbReference type="Proteomes" id="UP000053091"/>
    </source>
</evidence>
<dbReference type="NCBIfam" id="TIGR00177">
    <property type="entry name" value="molyb_syn"/>
    <property type="match status" value="1"/>
</dbReference>
<dbReference type="GO" id="GO:0046872">
    <property type="term" value="F:metal ion binding"/>
    <property type="evidence" value="ECO:0007669"/>
    <property type="project" value="UniProtKB-UniRule"/>
</dbReference>
<dbReference type="SUPFAM" id="SSF63882">
    <property type="entry name" value="MoeA N-terminal region -like"/>
    <property type="match status" value="1"/>
</dbReference>
<dbReference type="PANTHER" id="PTHR10192">
    <property type="entry name" value="MOLYBDOPTERIN BIOSYNTHESIS PROTEIN"/>
    <property type="match status" value="1"/>
</dbReference>
<dbReference type="Gene3D" id="3.40.980.10">
    <property type="entry name" value="MoaB/Mog-like domain"/>
    <property type="match status" value="1"/>
</dbReference>
<evidence type="ECO:0000256" key="7">
    <source>
        <dbReference type="ARBA" id="ARBA00022723"/>
    </source>
</evidence>
<dbReference type="FunFam" id="3.40.980.10:FF:000004">
    <property type="entry name" value="Molybdopterin molybdenumtransferase"/>
    <property type="match status" value="1"/>
</dbReference>
<gene>
    <name evidence="13" type="ORF">TBC1_111698</name>
</gene>
<dbReference type="FunFam" id="2.170.190.11:FF:000001">
    <property type="entry name" value="Molybdopterin molybdenumtransferase"/>
    <property type="match status" value="1"/>
</dbReference>
<evidence type="ECO:0000259" key="12">
    <source>
        <dbReference type="SMART" id="SM00852"/>
    </source>
</evidence>
<dbReference type="NCBIfam" id="NF045515">
    <property type="entry name" value="Glp_gephyrin"/>
    <property type="match status" value="1"/>
</dbReference>
<evidence type="ECO:0000256" key="3">
    <source>
        <dbReference type="ARBA" id="ARBA00005046"/>
    </source>
</evidence>
<comment type="function">
    <text evidence="2 11">Catalyzes the insertion of molybdate into adenylated molybdopterin with the concomitant release of AMP.</text>
</comment>
<comment type="catalytic activity">
    <reaction evidence="10">
        <text>adenylyl-molybdopterin + molybdate = Mo-molybdopterin + AMP + H(+)</text>
        <dbReference type="Rhea" id="RHEA:35047"/>
        <dbReference type="ChEBI" id="CHEBI:15378"/>
        <dbReference type="ChEBI" id="CHEBI:36264"/>
        <dbReference type="ChEBI" id="CHEBI:62727"/>
        <dbReference type="ChEBI" id="CHEBI:71302"/>
        <dbReference type="ChEBI" id="CHEBI:456215"/>
        <dbReference type="EC" id="2.10.1.1"/>
    </reaction>
</comment>
<dbReference type="GO" id="GO:0005829">
    <property type="term" value="C:cytosol"/>
    <property type="evidence" value="ECO:0007669"/>
    <property type="project" value="TreeGrafter"/>
</dbReference>